<keyword evidence="4 7" id="KW-0418">Kinase</keyword>
<protein>
    <submittedName>
        <fullName evidence="7">Putative serine/threonine-protein kinase-like</fullName>
    </submittedName>
</protein>
<proteinExistence type="predicted"/>
<dbReference type="GO" id="GO:0005524">
    <property type="term" value="F:ATP binding"/>
    <property type="evidence" value="ECO:0007669"/>
    <property type="project" value="UniProtKB-KW"/>
</dbReference>
<keyword evidence="2" id="KW-0808">Transferase</keyword>
<dbReference type="STRING" id="418985.A0A1V9WZQ0"/>
<dbReference type="Pfam" id="PF00069">
    <property type="entry name" value="Pkinase"/>
    <property type="match status" value="1"/>
</dbReference>
<comment type="caution">
    <text evidence="7">The sequence shown here is derived from an EMBL/GenBank/DDBJ whole genome shotgun (WGS) entry which is preliminary data.</text>
</comment>
<evidence type="ECO:0000256" key="1">
    <source>
        <dbReference type="ARBA" id="ARBA00022527"/>
    </source>
</evidence>
<feature type="domain" description="Protein kinase" evidence="6">
    <location>
        <begin position="51"/>
        <end position="359"/>
    </location>
</feature>
<keyword evidence="8" id="KW-1185">Reference proteome</keyword>
<dbReference type="InterPro" id="IPR000719">
    <property type="entry name" value="Prot_kinase_dom"/>
</dbReference>
<keyword evidence="1" id="KW-0723">Serine/threonine-protein kinase</keyword>
<sequence length="390" mass="44962">MSRVNGFQSMTLSLSGSYRDLNKEILSQIGLASRKKALWNITLSKTLRPKLEISESCADAGIGIVLDEEQSMWTVIKALFGYSPSYDLQEHWSFSKLHIVAVLRSSPEDYLCSVRHTLTGHMAICRVLRRKIARPHKRVFEMEKKCWHKVSFCGQVLTCRVYYKTHNLDVFICEYFHGSLLSELLAEGVIQPRIITKIISQVAFAICSMHNQGMIFRGVATQSILVDADGNIRLFDFQFAINKEWSFYPAGFLPYMAPEMVEGRKAYGPEVDYWSLGILMYELIVRHSPLSIFCWMVGLRDVRDPEYSMLLLAHMPIRLPTNIDPNAKALMLELLHDNPSLRIGCRRRGFDELRNHPYFDNVVWESYLDFARAEKSNVQKALWFTRGENT</sequence>
<dbReference type="GO" id="GO:0004690">
    <property type="term" value="F:cyclic nucleotide-dependent protein kinase activity"/>
    <property type="evidence" value="ECO:0007669"/>
    <property type="project" value="UniProtKB-ARBA"/>
</dbReference>
<dbReference type="PROSITE" id="PS50011">
    <property type="entry name" value="PROTEIN_KINASE_DOM"/>
    <property type="match status" value="1"/>
</dbReference>
<name>A0A1V9WZQ0_9ACAR</name>
<evidence type="ECO:0000256" key="5">
    <source>
        <dbReference type="ARBA" id="ARBA00022840"/>
    </source>
</evidence>
<keyword evidence="3" id="KW-0547">Nucleotide-binding</keyword>
<evidence type="ECO:0000256" key="2">
    <source>
        <dbReference type="ARBA" id="ARBA00022679"/>
    </source>
</evidence>
<dbReference type="PANTHER" id="PTHR24353">
    <property type="entry name" value="CYCLIC NUCLEOTIDE-DEPENDENT PROTEIN KINASE"/>
    <property type="match status" value="1"/>
</dbReference>
<evidence type="ECO:0000313" key="7">
    <source>
        <dbReference type="EMBL" id="OQR66785.1"/>
    </source>
</evidence>
<dbReference type="AlphaFoldDB" id="A0A1V9WZQ0"/>
<evidence type="ECO:0000256" key="4">
    <source>
        <dbReference type="ARBA" id="ARBA00022777"/>
    </source>
</evidence>
<dbReference type="InterPro" id="IPR011009">
    <property type="entry name" value="Kinase-like_dom_sf"/>
</dbReference>
<dbReference type="InParanoid" id="A0A1V9WZQ0"/>
<evidence type="ECO:0000259" key="6">
    <source>
        <dbReference type="PROSITE" id="PS50011"/>
    </source>
</evidence>
<dbReference type="OrthoDB" id="6500130at2759"/>
<keyword evidence="5" id="KW-0067">ATP-binding</keyword>
<dbReference type="SMART" id="SM00220">
    <property type="entry name" value="S_TKc"/>
    <property type="match status" value="1"/>
</dbReference>
<evidence type="ECO:0000256" key="3">
    <source>
        <dbReference type="ARBA" id="ARBA00022741"/>
    </source>
</evidence>
<dbReference type="Proteomes" id="UP000192247">
    <property type="component" value="Unassembled WGS sequence"/>
</dbReference>
<evidence type="ECO:0000313" key="8">
    <source>
        <dbReference type="Proteomes" id="UP000192247"/>
    </source>
</evidence>
<accession>A0A1V9WZQ0</accession>
<dbReference type="EMBL" id="MNPL01031132">
    <property type="protein sequence ID" value="OQR66785.1"/>
    <property type="molecule type" value="Genomic_DNA"/>
</dbReference>
<reference evidence="7 8" key="1">
    <citation type="journal article" date="2017" name="Gigascience">
        <title>Draft genome of the honey bee ectoparasitic mite, Tropilaelaps mercedesae, is shaped by the parasitic life history.</title>
        <authorList>
            <person name="Dong X."/>
            <person name="Armstrong S.D."/>
            <person name="Xia D."/>
            <person name="Makepeace B.L."/>
            <person name="Darby A.C."/>
            <person name="Kadowaki T."/>
        </authorList>
    </citation>
    <scope>NUCLEOTIDE SEQUENCE [LARGE SCALE GENOMIC DNA]</scope>
    <source>
        <strain evidence="7">Wuxi-XJTLU</strain>
    </source>
</reference>
<dbReference type="Gene3D" id="3.30.200.20">
    <property type="entry name" value="Phosphorylase Kinase, domain 1"/>
    <property type="match status" value="1"/>
</dbReference>
<dbReference type="SUPFAM" id="SSF56112">
    <property type="entry name" value="Protein kinase-like (PK-like)"/>
    <property type="match status" value="1"/>
</dbReference>
<dbReference type="Gene3D" id="1.10.510.10">
    <property type="entry name" value="Transferase(Phosphotransferase) domain 1"/>
    <property type="match status" value="1"/>
</dbReference>
<organism evidence="7 8">
    <name type="scientific">Tropilaelaps mercedesae</name>
    <dbReference type="NCBI Taxonomy" id="418985"/>
    <lineage>
        <taxon>Eukaryota</taxon>
        <taxon>Metazoa</taxon>
        <taxon>Ecdysozoa</taxon>
        <taxon>Arthropoda</taxon>
        <taxon>Chelicerata</taxon>
        <taxon>Arachnida</taxon>
        <taxon>Acari</taxon>
        <taxon>Parasitiformes</taxon>
        <taxon>Mesostigmata</taxon>
        <taxon>Gamasina</taxon>
        <taxon>Dermanyssoidea</taxon>
        <taxon>Laelapidae</taxon>
        <taxon>Tropilaelaps</taxon>
    </lineage>
</organism>
<gene>
    <name evidence="7" type="ORF">BIW11_04913</name>
</gene>